<evidence type="ECO:0000313" key="8">
    <source>
        <dbReference type="Proteomes" id="UP001642360"/>
    </source>
</evidence>
<dbReference type="PROSITE" id="PS51733">
    <property type="entry name" value="BPL_LPL_CATALYTIC"/>
    <property type="match status" value="1"/>
</dbReference>
<comment type="caution">
    <text evidence="7">The sequence shown here is derived from an EMBL/GenBank/DDBJ whole genome shotgun (WGS) entry which is preliminary data.</text>
</comment>
<dbReference type="Proteomes" id="UP001642360">
    <property type="component" value="Unassembled WGS sequence"/>
</dbReference>
<evidence type="ECO:0000256" key="4">
    <source>
        <dbReference type="ARBA" id="ARBA00022679"/>
    </source>
</evidence>
<dbReference type="Pfam" id="PF21948">
    <property type="entry name" value="LplA-B_cat"/>
    <property type="match status" value="1"/>
</dbReference>
<dbReference type="InterPro" id="IPR004143">
    <property type="entry name" value="BPL_LPL_catalytic"/>
</dbReference>
<reference evidence="7 8" key="1">
    <citation type="submission" date="2024-02" db="EMBL/GenBank/DDBJ databases">
        <authorList>
            <person name="Vignale AGUSTIN F."/>
            <person name="Sosa J E."/>
            <person name="Modenutti C."/>
        </authorList>
    </citation>
    <scope>NUCLEOTIDE SEQUENCE [LARGE SCALE GENOMIC DNA]</scope>
</reference>
<dbReference type="PANTHER" id="PTHR10993:SF7">
    <property type="entry name" value="LIPOYLTRANSFERASE 2, MITOCHONDRIAL-RELATED"/>
    <property type="match status" value="1"/>
</dbReference>
<sequence length="204" mass="22698">MLIILQHHPVYTLGSGSTKDHLNFELKDAPFDVYRTERGGEVTYHGPGQLAMYPIINLHCHKMELHWYLRTLEEVDIRVLSSTFSIKASRLEGFTGVWVGGGLRKGRGLHRRRGFDCTEGVERRVGGALGRKPRPWRNGGGTGDVAEEVVIRVLFSTFLIKPSRLEGLTGVWDHRVGSIKGMLGESISSDGHGTTNIVMAMITF</sequence>
<keyword evidence="4" id="KW-0808">Transferase</keyword>
<proteinExistence type="inferred from homology"/>
<dbReference type="InterPro" id="IPR045864">
    <property type="entry name" value="aa-tRNA-synth_II/BPL/LPL"/>
</dbReference>
<comment type="pathway">
    <text evidence="1">Protein modification; protein lipoylation via endogenous pathway; protein N(6)-(lipoyl)lysine from octanoyl-[acyl-carrier-protein]: step 1/2.</text>
</comment>
<dbReference type="AlphaFoldDB" id="A0ABC8SF80"/>
<dbReference type="Gene3D" id="3.30.930.10">
    <property type="entry name" value="Bira Bifunctional Protein, Domain 2"/>
    <property type="match status" value="1"/>
</dbReference>
<evidence type="ECO:0000256" key="5">
    <source>
        <dbReference type="ARBA" id="ARBA00023315"/>
    </source>
</evidence>
<keyword evidence="5" id="KW-0012">Acyltransferase</keyword>
<protein>
    <recommendedName>
        <fullName evidence="3">lipoyl(octanoyl) transferase</fullName>
        <ecNumber evidence="3">2.3.1.181</ecNumber>
    </recommendedName>
</protein>
<keyword evidence="8" id="KW-1185">Reference proteome</keyword>
<evidence type="ECO:0000259" key="6">
    <source>
        <dbReference type="PROSITE" id="PS51733"/>
    </source>
</evidence>
<dbReference type="SUPFAM" id="SSF55681">
    <property type="entry name" value="Class II aaRS and biotin synthetases"/>
    <property type="match status" value="1"/>
</dbReference>
<dbReference type="GO" id="GO:0033819">
    <property type="term" value="F:lipoyl(octanoyl) transferase activity"/>
    <property type="evidence" value="ECO:0007669"/>
    <property type="project" value="UniProtKB-EC"/>
</dbReference>
<evidence type="ECO:0000256" key="1">
    <source>
        <dbReference type="ARBA" id="ARBA00004821"/>
    </source>
</evidence>
<organism evidence="7 8">
    <name type="scientific">Ilex paraguariensis</name>
    <name type="common">yerba mate</name>
    <dbReference type="NCBI Taxonomy" id="185542"/>
    <lineage>
        <taxon>Eukaryota</taxon>
        <taxon>Viridiplantae</taxon>
        <taxon>Streptophyta</taxon>
        <taxon>Embryophyta</taxon>
        <taxon>Tracheophyta</taxon>
        <taxon>Spermatophyta</taxon>
        <taxon>Magnoliopsida</taxon>
        <taxon>eudicotyledons</taxon>
        <taxon>Gunneridae</taxon>
        <taxon>Pentapetalae</taxon>
        <taxon>asterids</taxon>
        <taxon>campanulids</taxon>
        <taxon>Aquifoliales</taxon>
        <taxon>Aquifoliaceae</taxon>
        <taxon>Ilex</taxon>
    </lineage>
</organism>
<comment type="similarity">
    <text evidence="2">Belongs to the LipB family.</text>
</comment>
<dbReference type="PANTHER" id="PTHR10993">
    <property type="entry name" value="OCTANOYLTRANSFERASE"/>
    <property type="match status" value="1"/>
</dbReference>
<accession>A0ABC8SF80</accession>
<dbReference type="InterPro" id="IPR000544">
    <property type="entry name" value="Octanoyltransferase"/>
</dbReference>
<name>A0ABC8SF80_9AQUA</name>
<evidence type="ECO:0000313" key="7">
    <source>
        <dbReference type="EMBL" id="CAK9155780.1"/>
    </source>
</evidence>
<gene>
    <name evidence="7" type="ORF">ILEXP_LOCUS24191</name>
</gene>
<evidence type="ECO:0000256" key="2">
    <source>
        <dbReference type="ARBA" id="ARBA00007907"/>
    </source>
</evidence>
<dbReference type="NCBIfam" id="TIGR00214">
    <property type="entry name" value="lipB"/>
    <property type="match status" value="1"/>
</dbReference>
<dbReference type="EC" id="2.3.1.181" evidence="3"/>
<evidence type="ECO:0000256" key="3">
    <source>
        <dbReference type="ARBA" id="ARBA00012334"/>
    </source>
</evidence>
<dbReference type="EMBL" id="CAUOFW020002739">
    <property type="protein sequence ID" value="CAK9155780.1"/>
    <property type="molecule type" value="Genomic_DNA"/>
</dbReference>
<feature type="domain" description="BPL/LPL catalytic" evidence="6">
    <location>
        <begin position="1"/>
        <end position="176"/>
    </location>
</feature>